<dbReference type="SUPFAM" id="SSF56925">
    <property type="entry name" value="OMPA-like"/>
    <property type="match status" value="1"/>
</dbReference>
<evidence type="ECO:0000256" key="1">
    <source>
        <dbReference type="SAM" id="MobiDB-lite"/>
    </source>
</evidence>
<evidence type="ECO:0000313" key="4">
    <source>
        <dbReference type="Proteomes" id="UP000830116"/>
    </source>
</evidence>
<proteinExistence type="predicted"/>
<dbReference type="Proteomes" id="UP000830116">
    <property type="component" value="Chromosome"/>
</dbReference>
<feature type="chain" id="PRO_5047233117" description="Outer membrane protein beta-barrel domain-containing protein" evidence="2">
    <location>
        <begin position="20"/>
        <end position="211"/>
    </location>
</feature>
<sequence length="211" mass="23304">MKLFTIAALVLAFTVSAQAQKRTKAPGTRVSKQTQTERSYTTTSNNSYSYGGSFTHEIFFNLTGSRSGGSYLSFKEHKDGDTATVLDVGGTYLRYWKDNMQYGVEARFRSLSKEASASQKSATLFDALGVGVYNLNSDLDDSIYAKAGFGLYSVLNDDGDGYENKFGFFLGAGKRFALFNNVAYAPELRLVKRGDIDMAIQIDFLNASLHW</sequence>
<keyword evidence="2" id="KW-0732">Signal</keyword>
<dbReference type="InterPro" id="IPR011250">
    <property type="entry name" value="OMP/PagP_B-barrel"/>
</dbReference>
<protein>
    <recommendedName>
        <fullName evidence="5">Outer membrane protein beta-barrel domain-containing protein</fullName>
    </recommendedName>
</protein>
<gene>
    <name evidence="3" type="ORF">MNR06_14550</name>
</gene>
<reference evidence="3" key="1">
    <citation type="submission" date="2022-03" db="EMBL/GenBank/DDBJ databases">
        <title>Genome Identification and Characterization of new species Bdellovibrio reynosense LBG001 sp. nov. from a Mexico soil sample.</title>
        <authorList>
            <person name="Camilli A."/>
            <person name="Ajao Y."/>
            <person name="Guo X."/>
        </authorList>
    </citation>
    <scope>NUCLEOTIDE SEQUENCE</scope>
    <source>
        <strain evidence="3">LBG001</strain>
    </source>
</reference>
<evidence type="ECO:0008006" key="5">
    <source>
        <dbReference type="Google" id="ProtNLM"/>
    </source>
</evidence>
<dbReference type="RefSeq" id="WP_243537113.1">
    <property type="nucleotide sequence ID" value="NZ_CP093442.1"/>
</dbReference>
<accession>A0ABY4C805</accession>
<keyword evidence="4" id="KW-1185">Reference proteome</keyword>
<feature type="region of interest" description="Disordered" evidence="1">
    <location>
        <begin position="23"/>
        <end position="42"/>
    </location>
</feature>
<name>A0ABY4C805_9BACT</name>
<feature type="signal peptide" evidence="2">
    <location>
        <begin position="1"/>
        <end position="19"/>
    </location>
</feature>
<evidence type="ECO:0000313" key="3">
    <source>
        <dbReference type="EMBL" id="UOF00919.1"/>
    </source>
</evidence>
<dbReference type="EMBL" id="CP093442">
    <property type="protein sequence ID" value="UOF00919.1"/>
    <property type="molecule type" value="Genomic_DNA"/>
</dbReference>
<evidence type="ECO:0000256" key="2">
    <source>
        <dbReference type="SAM" id="SignalP"/>
    </source>
</evidence>
<organism evidence="3 4">
    <name type="scientific">Bdellovibrio reynosensis</name>
    <dbReference type="NCBI Taxonomy" id="2835041"/>
    <lineage>
        <taxon>Bacteria</taxon>
        <taxon>Pseudomonadati</taxon>
        <taxon>Bdellovibrionota</taxon>
        <taxon>Bdellovibrionia</taxon>
        <taxon>Bdellovibrionales</taxon>
        <taxon>Pseudobdellovibrionaceae</taxon>
        <taxon>Bdellovibrio</taxon>
    </lineage>
</organism>